<dbReference type="AlphaFoldDB" id="A0A2T4JBD4"/>
<dbReference type="Pfam" id="PF01266">
    <property type="entry name" value="DAO"/>
    <property type="match status" value="1"/>
</dbReference>
<dbReference type="Gene3D" id="3.30.9.10">
    <property type="entry name" value="D-Amino Acid Oxidase, subunit A, domain 2"/>
    <property type="match status" value="1"/>
</dbReference>
<dbReference type="SUPFAM" id="SSF51971">
    <property type="entry name" value="Nucleotide-binding domain"/>
    <property type="match status" value="1"/>
</dbReference>
<dbReference type="EMBL" id="PZKF01000046">
    <property type="protein sequence ID" value="PTE15201.1"/>
    <property type="molecule type" value="Genomic_DNA"/>
</dbReference>
<sequence length="350" mass="36026">MATGFRAEVTVRGGGVFGLACAWEIARRGAKVRLIETARLGAGSSGGLVGMLAPHVPDQWNPKKQFQFEALALADAFWAAVAAAGGRDPGYARTGRLQPLDTEAAVTLARARGAEAAVNWQGLARWSVARAEDFGPMAPVSATGLVVHDTLSGRADPRAAGAALAAAITARGGQIVLGDAEDEGAVIHATGVAGLAALSAAFAREVGNGVKGQSASLGIDMGDAPQVFHDGVLIVPHANGTVALGSTSERVFDSPDTTDHQLEEIIAKARMICPALADAPVIERWAGVRPRARTMAPMLGAWPGRAGQFVANGGFKIGFGMAPKVAEVMADLVLEGRDAIPEGMRVEDCL</sequence>
<accession>A0A2T4JBD4</accession>
<dbReference type="PANTHER" id="PTHR13847">
    <property type="entry name" value="SARCOSINE DEHYDROGENASE-RELATED"/>
    <property type="match status" value="1"/>
</dbReference>
<feature type="domain" description="FAD dependent oxidoreductase" evidence="2">
    <location>
        <begin position="9"/>
        <end position="332"/>
    </location>
</feature>
<evidence type="ECO:0000256" key="1">
    <source>
        <dbReference type="ARBA" id="ARBA00023002"/>
    </source>
</evidence>
<dbReference type="InterPro" id="IPR036188">
    <property type="entry name" value="FAD/NAD-bd_sf"/>
</dbReference>
<dbReference type="Proteomes" id="UP000241899">
    <property type="component" value="Unassembled WGS sequence"/>
</dbReference>
<evidence type="ECO:0000313" key="4">
    <source>
        <dbReference type="Proteomes" id="UP000241899"/>
    </source>
</evidence>
<dbReference type="GO" id="GO:0005737">
    <property type="term" value="C:cytoplasm"/>
    <property type="evidence" value="ECO:0007669"/>
    <property type="project" value="TreeGrafter"/>
</dbReference>
<gene>
    <name evidence="3" type="ORF">C5F46_14100</name>
</gene>
<evidence type="ECO:0000259" key="2">
    <source>
        <dbReference type="Pfam" id="PF01266"/>
    </source>
</evidence>
<evidence type="ECO:0000313" key="3">
    <source>
        <dbReference type="EMBL" id="PTE15201.1"/>
    </source>
</evidence>
<dbReference type="GO" id="GO:0016491">
    <property type="term" value="F:oxidoreductase activity"/>
    <property type="evidence" value="ECO:0007669"/>
    <property type="project" value="UniProtKB-KW"/>
</dbReference>
<comment type="caution">
    <text evidence="3">The sequence shown here is derived from an EMBL/GenBank/DDBJ whole genome shotgun (WGS) entry which is preliminary data.</text>
</comment>
<dbReference type="OrthoDB" id="7818064at2"/>
<organism evidence="3 4">
    <name type="scientific">Phaeovulum veldkampii DSM 11550</name>
    <dbReference type="NCBI Taxonomy" id="1185920"/>
    <lineage>
        <taxon>Bacteria</taxon>
        <taxon>Pseudomonadati</taxon>
        <taxon>Pseudomonadota</taxon>
        <taxon>Alphaproteobacteria</taxon>
        <taxon>Rhodobacterales</taxon>
        <taxon>Paracoccaceae</taxon>
        <taxon>Phaeovulum</taxon>
    </lineage>
</organism>
<protein>
    <submittedName>
        <fullName evidence="3">FAD-dependent oxidoreductase</fullName>
    </submittedName>
</protein>
<dbReference type="Gene3D" id="3.50.50.60">
    <property type="entry name" value="FAD/NAD(P)-binding domain"/>
    <property type="match status" value="1"/>
</dbReference>
<keyword evidence="1" id="KW-0560">Oxidoreductase</keyword>
<dbReference type="InterPro" id="IPR006076">
    <property type="entry name" value="FAD-dep_OxRdtase"/>
</dbReference>
<reference evidence="3 4" key="1">
    <citation type="submission" date="2018-03" db="EMBL/GenBank/DDBJ databases">
        <title>Rhodobacter veldkampii.</title>
        <authorList>
            <person name="Meyer T.E."/>
            <person name="Miller S."/>
            <person name="Lodha T."/>
            <person name="Gandham S."/>
            <person name="Chintalapati S."/>
            <person name="Chintalapati V.R."/>
        </authorList>
    </citation>
    <scope>NUCLEOTIDE SEQUENCE [LARGE SCALE GENOMIC DNA]</scope>
    <source>
        <strain evidence="3 4">DSM 11550</strain>
    </source>
</reference>
<dbReference type="RefSeq" id="WP_107325979.1">
    <property type="nucleotide sequence ID" value="NZ_NHSP01000065.1"/>
</dbReference>
<keyword evidence="4" id="KW-1185">Reference proteome</keyword>
<dbReference type="PANTHER" id="PTHR13847:SF289">
    <property type="entry name" value="GLYCINE OXIDASE"/>
    <property type="match status" value="1"/>
</dbReference>
<proteinExistence type="predicted"/>
<name>A0A2T4JBD4_9RHOB</name>